<dbReference type="Proteomes" id="UP001295469">
    <property type="component" value="Chromosome C08"/>
</dbReference>
<accession>A0A816V2V3</accession>
<reference evidence="2" key="1">
    <citation type="submission" date="2021-01" db="EMBL/GenBank/DDBJ databases">
        <authorList>
            <consortium name="Genoscope - CEA"/>
            <person name="William W."/>
        </authorList>
    </citation>
    <scope>NUCLEOTIDE SEQUENCE</scope>
</reference>
<dbReference type="AlphaFoldDB" id="A0A816V2V3"/>
<keyword evidence="1" id="KW-0812">Transmembrane</keyword>
<evidence type="ECO:0000313" key="2">
    <source>
        <dbReference type="EMBL" id="CAF2114983.1"/>
    </source>
</evidence>
<keyword evidence="1" id="KW-1133">Transmembrane helix</keyword>
<feature type="transmembrane region" description="Helical" evidence="1">
    <location>
        <begin position="36"/>
        <end position="54"/>
    </location>
</feature>
<evidence type="ECO:0000256" key="1">
    <source>
        <dbReference type="SAM" id="Phobius"/>
    </source>
</evidence>
<keyword evidence="1" id="KW-0472">Membrane</keyword>
<organism evidence="2">
    <name type="scientific">Brassica napus</name>
    <name type="common">Rape</name>
    <dbReference type="NCBI Taxonomy" id="3708"/>
    <lineage>
        <taxon>Eukaryota</taxon>
        <taxon>Viridiplantae</taxon>
        <taxon>Streptophyta</taxon>
        <taxon>Embryophyta</taxon>
        <taxon>Tracheophyta</taxon>
        <taxon>Spermatophyta</taxon>
        <taxon>Magnoliopsida</taxon>
        <taxon>eudicotyledons</taxon>
        <taxon>Gunneridae</taxon>
        <taxon>Pentapetalae</taxon>
        <taxon>rosids</taxon>
        <taxon>malvids</taxon>
        <taxon>Brassicales</taxon>
        <taxon>Brassicaceae</taxon>
        <taxon>Brassiceae</taxon>
        <taxon>Brassica</taxon>
    </lineage>
</organism>
<dbReference type="EMBL" id="HG994372">
    <property type="protein sequence ID" value="CAF2114983.1"/>
    <property type="molecule type" value="Genomic_DNA"/>
</dbReference>
<proteinExistence type="predicted"/>
<name>A0A816V2V3_BRANA</name>
<gene>
    <name evidence="2" type="ORF">DARMORV10_C08P44300.1</name>
</gene>
<protein>
    <submittedName>
        <fullName evidence="2">(rape) hypothetical protein</fullName>
    </submittedName>
</protein>
<sequence>MWVFNSSIDPGQAPFRRPLVVFELVYQFMLEGCKQAGVFLVTGLVSSFSLCGIFRSSCDEVSKRGSCAVPCYASYGFSGLLGKGLWSLCSIATVLE</sequence>